<evidence type="ECO:0000313" key="1">
    <source>
        <dbReference type="EMBL" id="KAJ9091466.1"/>
    </source>
</evidence>
<sequence length="357" mass="37999">MSAPLAEARGYGITSTEKPTDFSVQSYKLKTPGPRDVTLSIEYCGVCGSDVHTVTGGWGPLSAAFVVPGHEILGFITHVGDDASDEFKLGQRVGVGAQVFSCLDCKRCKTDNEQYCPKMVDTYNASYTDGVLAQGGYASAIRVDKQFVFAVPEALESEKVGPLFCAGATVYSPLVRNDVGPGKRVGIVGIGGLGHLAVQFAKALGANVTVFSHSISKATDAIRLDKFISTADKDFASKFTGDDELDFILITADANALPMGDLMSTLKLHHKAVAVGIPDAHTPWKIPGTAFLGNGSCLGGSHIASKKEIIAMLDLAAEKNVRPWIDQILPMSEAGKAIQGVKDNKVRYRYVLKQDLV</sequence>
<organism evidence="1 2">
    <name type="scientific">Naganishia friedmannii</name>
    <dbReference type="NCBI Taxonomy" id="89922"/>
    <lineage>
        <taxon>Eukaryota</taxon>
        <taxon>Fungi</taxon>
        <taxon>Dikarya</taxon>
        <taxon>Basidiomycota</taxon>
        <taxon>Agaricomycotina</taxon>
        <taxon>Tremellomycetes</taxon>
        <taxon>Filobasidiales</taxon>
        <taxon>Filobasidiaceae</taxon>
        <taxon>Naganishia</taxon>
    </lineage>
</organism>
<comment type="caution">
    <text evidence="1">The sequence shown here is derived from an EMBL/GenBank/DDBJ whole genome shotgun (WGS) entry which is preliminary data.</text>
</comment>
<dbReference type="Proteomes" id="UP001227268">
    <property type="component" value="Unassembled WGS sequence"/>
</dbReference>
<proteinExistence type="predicted"/>
<reference evidence="1" key="1">
    <citation type="submission" date="2023-04" db="EMBL/GenBank/DDBJ databases">
        <title>Draft Genome sequencing of Naganishia species isolated from polar environments using Oxford Nanopore Technology.</title>
        <authorList>
            <person name="Leo P."/>
            <person name="Venkateswaran K."/>
        </authorList>
    </citation>
    <scope>NUCLEOTIDE SEQUENCE</scope>
    <source>
        <strain evidence="1">MNA-CCFEE 5423</strain>
    </source>
</reference>
<dbReference type="EMBL" id="JASBWT010000052">
    <property type="protein sequence ID" value="KAJ9091466.1"/>
    <property type="molecule type" value="Genomic_DNA"/>
</dbReference>
<keyword evidence="2" id="KW-1185">Reference proteome</keyword>
<evidence type="ECO:0000313" key="2">
    <source>
        <dbReference type="Proteomes" id="UP001227268"/>
    </source>
</evidence>
<gene>
    <name evidence="1" type="ORF">QFC21_007201</name>
</gene>
<accession>A0ACC2UYA6</accession>
<protein>
    <submittedName>
        <fullName evidence="1">Uncharacterized protein</fullName>
    </submittedName>
</protein>
<name>A0ACC2UYA6_9TREE</name>